<accession>A0A1K1KUS0</accession>
<sequence>MHGFGEFRQRARANLETQYFFNGSYRYASELRAFVVGNTFAHHQQLCASDNVLCA</sequence>
<name>A0A1K1KUS0_9LACO</name>
<proteinExistence type="predicted"/>
<dbReference type="Proteomes" id="UP000190935">
    <property type="component" value="Chromosome I"/>
</dbReference>
<protein>
    <submittedName>
        <fullName evidence="1">Uncharacterized protein</fullName>
    </submittedName>
</protein>
<dbReference type="AlphaFoldDB" id="A0A1K1KUS0"/>
<gene>
    <name evidence="1" type="ORF">LAC1533_1802</name>
</gene>
<dbReference type="EMBL" id="LT630287">
    <property type="protein sequence ID" value="SFV41225.1"/>
    <property type="molecule type" value="Genomic_DNA"/>
</dbReference>
<reference evidence="2" key="1">
    <citation type="submission" date="2016-11" db="EMBL/GenBank/DDBJ databases">
        <authorList>
            <person name="Papadimitriou K."/>
        </authorList>
    </citation>
    <scope>NUCLEOTIDE SEQUENCE [LARGE SCALE GENOMIC DNA]</scope>
    <source>
        <strain evidence="2">ACA-DC 1533</strain>
    </source>
</reference>
<evidence type="ECO:0000313" key="1">
    <source>
        <dbReference type="EMBL" id="SFV41225.1"/>
    </source>
</evidence>
<organism evidence="1 2">
    <name type="scientific">Ligilactobacillus acidipiscis</name>
    <dbReference type="NCBI Taxonomy" id="89059"/>
    <lineage>
        <taxon>Bacteria</taxon>
        <taxon>Bacillati</taxon>
        <taxon>Bacillota</taxon>
        <taxon>Bacilli</taxon>
        <taxon>Lactobacillales</taxon>
        <taxon>Lactobacillaceae</taxon>
        <taxon>Ligilactobacillus</taxon>
    </lineage>
</organism>
<evidence type="ECO:0000313" key="2">
    <source>
        <dbReference type="Proteomes" id="UP000190935"/>
    </source>
</evidence>
<dbReference type="KEGG" id="laca:LAC1533_1802"/>